<name>A0A645J9B5_9ZZZZ</name>
<comment type="caution">
    <text evidence="1">The sequence shown here is derived from an EMBL/GenBank/DDBJ whole genome shotgun (WGS) entry which is preliminary data.</text>
</comment>
<dbReference type="EMBL" id="VSSQ01128179">
    <property type="protein sequence ID" value="MPN57074.1"/>
    <property type="molecule type" value="Genomic_DNA"/>
</dbReference>
<dbReference type="AlphaFoldDB" id="A0A645J9B5"/>
<proteinExistence type="predicted"/>
<accession>A0A645J9B5</accession>
<sequence length="168" mass="18739">MRAPLHPTDVLIRHATTSRSIYIISRMRRRPLVTPRRSAVFRCWAAAFLFAGNRTPGFSFERLLCAFCGLLLRVRAGDASRKIGVFDGDAVAIPGEDRRIGSDVPGPSFSHWKDSFPMRGAYSLAALKMLCAVRGSDGREGPYEFIPWVGKGLCRKYVLSVCFRPVCE</sequence>
<gene>
    <name evidence="1" type="ORF">SDC9_204768</name>
</gene>
<evidence type="ECO:0000313" key="1">
    <source>
        <dbReference type="EMBL" id="MPN57074.1"/>
    </source>
</evidence>
<reference evidence="1" key="1">
    <citation type="submission" date="2019-08" db="EMBL/GenBank/DDBJ databases">
        <authorList>
            <person name="Kucharzyk K."/>
            <person name="Murdoch R.W."/>
            <person name="Higgins S."/>
            <person name="Loffler F."/>
        </authorList>
    </citation>
    <scope>NUCLEOTIDE SEQUENCE</scope>
</reference>
<protein>
    <submittedName>
        <fullName evidence="1">Uncharacterized protein</fullName>
    </submittedName>
</protein>
<organism evidence="1">
    <name type="scientific">bioreactor metagenome</name>
    <dbReference type="NCBI Taxonomy" id="1076179"/>
    <lineage>
        <taxon>unclassified sequences</taxon>
        <taxon>metagenomes</taxon>
        <taxon>ecological metagenomes</taxon>
    </lineage>
</organism>